<gene>
    <name evidence="9" type="ORF">VitviT2T_005673</name>
</gene>
<feature type="region of interest" description="Disordered" evidence="7">
    <location>
        <begin position="1"/>
        <end position="56"/>
    </location>
</feature>
<keyword evidence="6" id="KW-0175">Coiled coil</keyword>
<feature type="compositionally biased region" description="Basic and acidic residues" evidence="7">
    <location>
        <begin position="34"/>
        <end position="56"/>
    </location>
</feature>
<dbReference type="Pfam" id="PF23177">
    <property type="entry name" value="bHLH_IRO3"/>
    <property type="match status" value="1"/>
</dbReference>
<keyword evidence="5" id="KW-0539">Nucleus</keyword>
<evidence type="ECO:0000256" key="5">
    <source>
        <dbReference type="ARBA" id="ARBA00023242"/>
    </source>
</evidence>
<dbReference type="SUPFAM" id="SSF47459">
    <property type="entry name" value="HLH, helix-loop-helix DNA-binding domain"/>
    <property type="match status" value="1"/>
</dbReference>
<dbReference type="PANTHER" id="PTHR47001:SF1">
    <property type="entry name" value="TRANSCRIPTION FACTOR BHLH11"/>
    <property type="match status" value="1"/>
</dbReference>
<feature type="region of interest" description="Disordered" evidence="7">
    <location>
        <begin position="205"/>
        <end position="327"/>
    </location>
</feature>
<feature type="domain" description="BHLH" evidence="8">
    <location>
        <begin position="50"/>
        <end position="100"/>
    </location>
</feature>
<keyword evidence="10" id="KW-1185">Reference proteome</keyword>
<evidence type="ECO:0000256" key="6">
    <source>
        <dbReference type="SAM" id="Coils"/>
    </source>
</evidence>
<evidence type="ECO:0000313" key="10">
    <source>
        <dbReference type="Proteomes" id="UP001227230"/>
    </source>
</evidence>
<feature type="coiled-coil region" evidence="6">
    <location>
        <begin position="90"/>
        <end position="145"/>
    </location>
</feature>
<keyword evidence="3" id="KW-0238">DNA-binding</keyword>
<organism evidence="9 10">
    <name type="scientific">Vitis vinifera</name>
    <name type="common">Grape</name>
    <dbReference type="NCBI Taxonomy" id="29760"/>
    <lineage>
        <taxon>Eukaryota</taxon>
        <taxon>Viridiplantae</taxon>
        <taxon>Streptophyta</taxon>
        <taxon>Embryophyta</taxon>
        <taxon>Tracheophyta</taxon>
        <taxon>Spermatophyta</taxon>
        <taxon>Magnoliopsida</taxon>
        <taxon>eudicotyledons</taxon>
        <taxon>Gunneridae</taxon>
        <taxon>Pentapetalae</taxon>
        <taxon>rosids</taxon>
        <taxon>Vitales</taxon>
        <taxon>Vitaceae</taxon>
        <taxon>Viteae</taxon>
        <taxon>Vitis</taxon>
    </lineage>
</organism>
<evidence type="ECO:0000256" key="4">
    <source>
        <dbReference type="ARBA" id="ARBA00023163"/>
    </source>
</evidence>
<dbReference type="PROSITE" id="PS50888">
    <property type="entry name" value="BHLH"/>
    <property type="match status" value="1"/>
</dbReference>
<evidence type="ECO:0000259" key="8">
    <source>
        <dbReference type="PROSITE" id="PS50888"/>
    </source>
</evidence>
<evidence type="ECO:0000256" key="7">
    <source>
        <dbReference type="SAM" id="MobiDB-lite"/>
    </source>
</evidence>
<dbReference type="CDD" id="cd11446">
    <property type="entry name" value="bHLH_AtILR3_like"/>
    <property type="match status" value="1"/>
</dbReference>
<feature type="compositionally biased region" description="Basic and acidic residues" evidence="7">
    <location>
        <begin position="236"/>
        <end position="258"/>
    </location>
</feature>
<dbReference type="InterPro" id="IPR011598">
    <property type="entry name" value="bHLH_dom"/>
</dbReference>
<feature type="compositionally biased region" description="Basic and acidic residues" evidence="7">
    <location>
        <begin position="281"/>
        <end position="296"/>
    </location>
</feature>
<evidence type="ECO:0000256" key="1">
    <source>
        <dbReference type="ARBA" id="ARBA00004123"/>
    </source>
</evidence>
<feature type="compositionally biased region" description="Polar residues" evidence="7">
    <location>
        <begin position="205"/>
        <end position="216"/>
    </location>
</feature>
<dbReference type="InterPro" id="IPR036638">
    <property type="entry name" value="HLH_DNA-bd_sf"/>
</dbReference>
<evidence type="ECO:0000256" key="2">
    <source>
        <dbReference type="ARBA" id="ARBA00023015"/>
    </source>
</evidence>
<proteinExistence type="predicted"/>
<dbReference type="EMBL" id="CP126651">
    <property type="protein sequence ID" value="WJZ86189.1"/>
    <property type="molecule type" value="Genomic_DNA"/>
</dbReference>
<feature type="compositionally biased region" description="Low complexity" evidence="7">
    <location>
        <begin position="18"/>
        <end position="33"/>
    </location>
</feature>
<keyword evidence="2" id="KW-0805">Transcription regulation</keyword>
<dbReference type="PANTHER" id="PTHR47001">
    <property type="entry name" value="TRANSCRIPTION FACTOR BHLH121"/>
    <property type="match status" value="1"/>
</dbReference>
<dbReference type="Gene3D" id="4.10.280.10">
    <property type="entry name" value="Helix-loop-helix DNA-binding domain"/>
    <property type="match status" value="1"/>
</dbReference>
<keyword evidence="4" id="KW-0804">Transcription</keyword>
<reference evidence="9 10" key="1">
    <citation type="journal article" date="2023" name="Hortic Res">
        <title>The complete reference genome for grapevine (Vitis vinifera L.) genetics and breeding.</title>
        <authorList>
            <person name="Shi X."/>
            <person name="Cao S."/>
            <person name="Wang X."/>
            <person name="Huang S."/>
            <person name="Wang Y."/>
            <person name="Liu Z."/>
            <person name="Liu W."/>
            <person name="Leng X."/>
            <person name="Peng Y."/>
            <person name="Wang N."/>
            <person name="Wang Y."/>
            <person name="Ma Z."/>
            <person name="Xu X."/>
            <person name="Zhang F."/>
            <person name="Xue H."/>
            <person name="Zhong H."/>
            <person name="Wang Y."/>
            <person name="Zhang K."/>
            <person name="Velt A."/>
            <person name="Avia K."/>
            <person name="Holtgrawe D."/>
            <person name="Grimplet J."/>
            <person name="Matus J.T."/>
            <person name="Ware D."/>
            <person name="Wu X."/>
            <person name="Wang H."/>
            <person name="Liu C."/>
            <person name="Fang Y."/>
            <person name="Rustenholz C."/>
            <person name="Cheng Z."/>
            <person name="Xiao H."/>
            <person name="Zhou Y."/>
        </authorList>
    </citation>
    <scope>NUCLEOTIDE SEQUENCE [LARGE SCALE GENOMIC DNA]</scope>
    <source>
        <strain evidence="10">cv. Pinot noir / PN40024</strain>
        <tissue evidence="9">Leaf</tissue>
    </source>
</reference>
<protein>
    <recommendedName>
        <fullName evidence="8">BHLH domain-containing protein</fullName>
    </recommendedName>
</protein>
<name>A0ABY9BTL5_VITVI</name>
<dbReference type="Proteomes" id="UP001227230">
    <property type="component" value="Chromosome 4"/>
</dbReference>
<dbReference type="SMART" id="SM00353">
    <property type="entry name" value="HLH"/>
    <property type="match status" value="1"/>
</dbReference>
<evidence type="ECO:0000256" key="3">
    <source>
        <dbReference type="ARBA" id="ARBA00023125"/>
    </source>
</evidence>
<feature type="compositionally biased region" description="Low complexity" evidence="7">
    <location>
        <begin position="300"/>
        <end position="318"/>
    </location>
</feature>
<evidence type="ECO:0000313" key="9">
    <source>
        <dbReference type="EMBL" id="WJZ86189.1"/>
    </source>
</evidence>
<dbReference type="InterPro" id="IPR057075">
    <property type="entry name" value="bHLH_IRO3"/>
</dbReference>
<dbReference type="InterPro" id="IPR044579">
    <property type="entry name" value="bHLH11/121"/>
</dbReference>
<accession>A0ABY9BTL5</accession>
<sequence length="327" mass="36125">MMDQWKADDFTQSVAPELAPSNPLSLPSSNNRLPEARQRTEVEAKDSIAARKVQKADREKLRRDRLNEHFLELGNTLDPDRPKNDKATILADTIQMLKDLTAEVNRLKVECAALSEESRELVQEKNELREEKVALKSDIDNLNVQYQQRLRVMFPWAPIDPSVVMGPSPYSYPVPVPVPSGPIPMHPSLQPFPFFGNQNPSGIPNPCSTFIPYQTPANPPTEVPSAQYASASHVSSKPDSKSKSSDRERSSNTEKCDESNDVATDLELKTPGSSSQQDLLTGEKKGKQSQRKERSATDGSCSSKYSSSQALQDSSSNSVGDLPKSDK</sequence>
<comment type="subcellular location">
    <subcellularLocation>
        <location evidence="1">Nucleus</location>
    </subcellularLocation>
</comment>